<dbReference type="InterPro" id="IPR016039">
    <property type="entry name" value="Thiolase-like"/>
</dbReference>
<dbReference type="InterPro" id="IPR036736">
    <property type="entry name" value="ACP-like_sf"/>
</dbReference>
<dbReference type="InterPro" id="IPR020807">
    <property type="entry name" value="PKS_DH"/>
</dbReference>
<dbReference type="GO" id="GO:0044550">
    <property type="term" value="P:secondary metabolite biosynthetic process"/>
    <property type="evidence" value="ECO:0007669"/>
    <property type="project" value="TreeGrafter"/>
</dbReference>
<dbReference type="InterPro" id="IPR049900">
    <property type="entry name" value="PKS_mFAS_DH"/>
</dbReference>
<dbReference type="PROSITE" id="PS00012">
    <property type="entry name" value="PHOSPHOPANTETHEINE"/>
    <property type="match status" value="1"/>
</dbReference>
<dbReference type="SMART" id="SM00823">
    <property type="entry name" value="PKS_PP"/>
    <property type="match status" value="1"/>
</dbReference>
<dbReference type="InterPro" id="IPR036291">
    <property type="entry name" value="NAD(P)-bd_dom_sf"/>
</dbReference>
<keyword evidence="13" id="KW-1185">Reference proteome</keyword>
<dbReference type="SMART" id="SM00826">
    <property type="entry name" value="PKS_DH"/>
    <property type="match status" value="1"/>
</dbReference>
<dbReference type="InterPro" id="IPR013968">
    <property type="entry name" value="PKS_KR"/>
</dbReference>
<dbReference type="GO" id="GO:0032259">
    <property type="term" value="P:methylation"/>
    <property type="evidence" value="ECO:0007669"/>
    <property type="project" value="UniProtKB-KW"/>
</dbReference>
<dbReference type="InterPro" id="IPR006162">
    <property type="entry name" value="Ppantetheine_attach_site"/>
</dbReference>
<dbReference type="Gene3D" id="3.90.180.10">
    <property type="entry name" value="Medium-chain alcohol dehydrogenases, catalytic domain"/>
    <property type="match status" value="1"/>
</dbReference>
<dbReference type="Pfam" id="PF21089">
    <property type="entry name" value="PKS_DH_N"/>
    <property type="match status" value="1"/>
</dbReference>
<proteinExistence type="predicted"/>
<dbReference type="InterPro" id="IPR020843">
    <property type="entry name" value="ER"/>
</dbReference>
<dbReference type="Pfam" id="PF08659">
    <property type="entry name" value="KR"/>
    <property type="match status" value="1"/>
</dbReference>
<dbReference type="InterPro" id="IPR032821">
    <property type="entry name" value="PKS_assoc"/>
</dbReference>
<sequence>MQGSSQEDIQPVTLASSGSEAIAIVGMGCRWPGGVRNLSQLWELLKGGRDGWTRFQPDKINLDGFYHPNGQRPGSIFTEGAHLLQEDPRLLDHAFFGITETEAISMDPSQRKLLEVAYEAFENAGEPWHKVSGSKTGVFIGNFNNDHQVMQFRDLDYPLPYAVTGGGATILSNRISYVFNLRGPSMVIDTACSASMYALHLAILSLKNGDCDAAIVASGNLILNPDAQLFTTKLNAISPTSRSHTFDAAADGYSRAEGVGAIYIKRLTDAIGNGDPIRAVVRGTAYNANGKTGGISHPSPDGQESVIRQAYKAADLDFSGTGYFECHGTGTSVGDPIEVAAIGRVFAKVHQDEPLLIGSIKPNLGHSEPASALAQIMKAVLSMEHGEIPATIEVRRLNPAIDFDKTRTKVVTNMTPWPSTRLRRVSINSFGYGGANAHCVLDHPSVILPNYQLHGLPLSSLQSLYRMQRAEPRLKYEMCQLPQSDSQHPHTFYWWKTPKFTQMEDAGVRALALVSLSAHDEQALGTSIEMIPKLMYKYNLCDLLYTLGARRSLFHHRGFAVIRSGLLTNEVTAIPMTTRKASHSPSQKICFIFTGQGAQWPTMGAKLIHEFWVFRQTIRYLDFVLGHLRERPSWKIEQLLQEPATTSRIHEPAFAQTVSTALQIALVNLLELWGIQPSVTIGHSSGEIGAAYAAGRLRASEAIVVAYSRGQVVSSNQQEGLMIAIGLGPNETRPYMVGLENKVQIAAFNSPKSTTLSGDAEVIRQLAARFTDQNIFNRILKTGHNAYHSHHMSSLGEMYEQQLTNGLSDINLIKSDPRRPHITWISTVCPEDRADATLPRYWRQNLESPVRFSDAISMLGKDITTDLLIEIGPHPALAGPLSQLRTDLVTTRPPYLGSLQRGQDDVISMLNLAGQLFLHNASIDLVAVNAVERLHGRDLQLCHGYPCVDMPQYNFSYPEKALYLENRFNRELRQRRYLRHDLLGSRQPGGSNSHPSWRNILRVKDLPWLNDHKLIPHSVLPAAAYITMAIEAARQIHGEQAGSERVDSPPIRSYKLRTVVINATLKLEDGEYGVETVLNMEKVALATSSTSPIWYKFNIGSMPVEGAGTWTEHCSGMISVVTRDTEIHRSKRLHKDPHSRLLDMGRWYDKLQEVGLGYGPSFRCLSKLQAYRGTRSAAADVILDSTAGIIIGGESIYAIHPAAIDACLQLALISLHSGQVESVKSAFIPVFLDNISLWVSNPPEKKGRAVAAGRFEGQRSAYTQAQLSTISGQPMLDIGELKCVAFDGTRGSKIFPQLAREPYWKTVSMIDIDSITNEHAQIMFRPMNSCGFPLKELDRLCRHILVDMDRRRIKRQITMEILRPNPFEAWIQANDVHTTCHEISELHPDELRVNIMRLFSQLGHTHEGRCIERMYNNMEHLFHEETNIPELLTDHYHFDELYTTGVINVGTTAQLQHLVDIHAHKNPRMHILELGGGTGGATTAVLDTLLSKTSFRRFEGYTFTDSTEWCVTNAQTMLAGHSGIIFQVFDIEHDPETQKFAPGSFDLVIAAGSLGKSVHVATALRNIYSVLRSGGSLIFTEFMHKRLSLDMLSRSFTGFWDEDHRIRNASEWNRSLTDYGFLSAQVMLDDYVGEEAMSTTFLTRKPSAPEYDIHLSPQPLQNIYLVYRDYLPPLAAYIHEAFKTSAFRCIYKNLFAHDEIPMGSYVISLVDHDGSTLLRSGPEHFQAVQTLVAKASVLVWVAIRDSAGSNIETAVMKGILRSVATENILLNVAYIEGIIDRECLLQDGTFLIERLVPDVGLNQLFRFHHRLEEVVQEALINHEQALKPTYKHPGLLSSLYFEPDQSLSGPLKEDWVQIKMEAIGLNMKDIAIATTKFDSNYQSHEGAGIICQVGSGVTSFKKGDHVFGLILGSMGTDIRCPAHHICKVPNGESSISAASMPVSYLAAMYSLHRLARLEKGESVLIESAAGSLGIAAIRIAQHLGAVIYATVGSSEKESFLVDKFSLERFRIFRSREPNLPEEIMRETGGKGIDVILSTSQGGTMHEIWRLMVELKDLWTNGVIGPISPISCFELSQLTSAMTFFTKGRHIGKVVIQINKSTRPANVLRNVTQTHFDPDAAYLLVGCLGGLGRTLSVWMVEHGARHIIFLSRSTTKTPEIRLLLDRLVSMGASPEIFCCDITDYGTLASTVAQISRKRSVKGLIHAAMVEGAVLAPKVIGTINLHQVCQHHPLDFFLMTSSLVGVIGTTTQSAYCAANAFQNDFARQCLSQGFPAISLDLGLILEIGSVSHAKNVQQSLQRVATYGQSETEFLQLVEGALFVAQDAHSPKPIADHGGHIITGLEPGRFLAHLNGRPMTDFVWHKNARFQSVVQAISDRVSLCSTVKAAARGSNDSVKVKLKAAVSTQEKSAVIQTAVTVSLSELLGLAADEIDVNKAMSHYGLDSLVAAELRNWLVVNLGVEVTTLQLLSEIATVTNLANMAIEGLMGR</sequence>
<feature type="region of interest" description="C-terminal hotdog fold" evidence="8">
    <location>
        <begin position="1138"/>
        <end position="1300"/>
    </location>
</feature>
<dbReference type="InterPro" id="IPR009081">
    <property type="entry name" value="PP-bd_ACP"/>
</dbReference>
<dbReference type="InterPro" id="IPR011032">
    <property type="entry name" value="GroES-like_sf"/>
</dbReference>
<dbReference type="InterPro" id="IPR018201">
    <property type="entry name" value="Ketoacyl_synth_AS"/>
</dbReference>
<dbReference type="CDD" id="cd05195">
    <property type="entry name" value="enoyl_red"/>
    <property type="match status" value="1"/>
</dbReference>
<keyword evidence="7" id="KW-0012">Acyltransferase</keyword>
<evidence type="ECO:0000259" key="11">
    <source>
        <dbReference type="PROSITE" id="PS52019"/>
    </source>
</evidence>
<dbReference type="SUPFAM" id="SSF53335">
    <property type="entry name" value="S-adenosyl-L-methionine-dependent methyltransferases"/>
    <property type="match status" value="1"/>
</dbReference>
<dbReference type="Gene3D" id="3.40.50.720">
    <property type="entry name" value="NAD(P)-binding Rossmann-like Domain"/>
    <property type="match status" value="1"/>
</dbReference>
<dbReference type="Proteomes" id="UP000319160">
    <property type="component" value="Unassembled WGS sequence"/>
</dbReference>
<dbReference type="GO" id="GO:0016491">
    <property type="term" value="F:oxidoreductase activity"/>
    <property type="evidence" value="ECO:0007669"/>
    <property type="project" value="UniProtKB-KW"/>
</dbReference>
<dbReference type="GO" id="GO:0008168">
    <property type="term" value="F:methyltransferase activity"/>
    <property type="evidence" value="ECO:0007669"/>
    <property type="project" value="UniProtKB-KW"/>
</dbReference>
<dbReference type="InterPro" id="IPR049551">
    <property type="entry name" value="PKS_DH_C"/>
</dbReference>
<evidence type="ECO:0000256" key="3">
    <source>
        <dbReference type="ARBA" id="ARBA00022679"/>
    </source>
</evidence>
<dbReference type="Pfam" id="PF16197">
    <property type="entry name" value="KAsynt_C_assoc"/>
    <property type="match status" value="1"/>
</dbReference>
<dbReference type="GO" id="GO:0006633">
    <property type="term" value="P:fatty acid biosynthetic process"/>
    <property type="evidence" value="ECO:0007669"/>
    <property type="project" value="InterPro"/>
</dbReference>
<dbReference type="SUPFAM" id="SSF47336">
    <property type="entry name" value="ACP-like"/>
    <property type="match status" value="1"/>
</dbReference>
<feature type="active site" description="Proton acceptor; for dehydratase activity" evidence="8">
    <location>
        <position position="1012"/>
    </location>
</feature>
<dbReference type="Gene3D" id="3.40.366.10">
    <property type="entry name" value="Malonyl-Coenzyme A Acyl Carrier Protein, domain 2"/>
    <property type="match status" value="1"/>
</dbReference>
<dbReference type="GO" id="GO:0031177">
    <property type="term" value="F:phosphopantetheine binding"/>
    <property type="evidence" value="ECO:0007669"/>
    <property type="project" value="InterPro"/>
</dbReference>
<dbReference type="Gene3D" id="1.10.1200.10">
    <property type="entry name" value="ACP-like"/>
    <property type="match status" value="1"/>
</dbReference>
<dbReference type="InterPro" id="IPR013154">
    <property type="entry name" value="ADH-like_N"/>
</dbReference>
<dbReference type="InterPro" id="IPR014031">
    <property type="entry name" value="Ketoacyl_synth_C"/>
</dbReference>
<dbReference type="SMART" id="SM00829">
    <property type="entry name" value="PKS_ER"/>
    <property type="match status" value="1"/>
</dbReference>
<dbReference type="InterPro" id="IPR014043">
    <property type="entry name" value="Acyl_transferase_dom"/>
</dbReference>
<dbReference type="InterPro" id="IPR057326">
    <property type="entry name" value="KR_dom"/>
</dbReference>
<evidence type="ECO:0000256" key="7">
    <source>
        <dbReference type="ARBA" id="ARBA00023315"/>
    </source>
</evidence>
<dbReference type="PROSITE" id="PS00606">
    <property type="entry name" value="KS3_1"/>
    <property type="match status" value="1"/>
</dbReference>
<evidence type="ECO:0000313" key="13">
    <source>
        <dbReference type="Proteomes" id="UP000319160"/>
    </source>
</evidence>
<dbReference type="Pfam" id="PF02801">
    <property type="entry name" value="Ketoacyl-synt_C"/>
    <property type="match status" value="1"/>
</dbReference>
<evidence type="ECO:0000256" key="4">
    <source>
        <dbReference type="ARBA" id="ARBA00022857"/>
    </source>
</evidence>
<dbReference type="InterPro" id="IPR020841">
    <property type="entry name" value="PKS_Beta-ketoAc_synthase_dom"/>
</dbReference>
<dbReference type="Pfam" id="PF08242">
    <property type="entry name" value="Methyltransf_12"/>
    <property type="match status" value="1"/>
</dbReference>
<dbReference type="Gene3D" id="3.40.47.10">
    <property type="match status" value="1"/>
</dbReference>
<feature type="domain" description="Ketosynthase family 3 (KS3)" evidence="10">
    <location>
        <begin position="19"/>
        <end position="443"/>
    </location>
</feature>
<dbReference type="PROSITE" id="PS52004">
    <property type="entry name" value="KS3_2"/>
    <property type="match status" value="1"/>
</dbReference>
<name>A0A553I658_9PEZI</name>
<dbReference type="PANTHER" id="PTHR43775:SF50">
    <property type="entry name" value="HIGHLY REDUCING POLYKETIDE SYNTHASE SRDA"/>
    <property type="match status" value="1"/>
</dbReference>
<dbReference type="GO" id="GO:0004315">
    <property type="term" value="F:3-oxoacyl-[acyl-carrier-protein] synthase activity"/>
    <property type="evidence" value="ECO:0007669"/>
    <property type="project" value="InterPro"/>
</dbReference>
<keyword evidence="4" id="KW-0521">NADP</keyword>
<dbReference type="InterPro" id="IPR029063">
    <property type="entry name" value="SAM-dependent_MTases_sf"/>
</dbReference>
<evidence type="ECO:0000259" key="10">
    <source>
        <dbReference type="PROSITE" id="PS52004"/>
    </source>
</evidence>
<keyword evidence="2" id="KW-0597">Phosphoprotein</keyword>
<dbReference type="PROSITE" id="PS52019">
    <property type="entry name" value="PKS_MFAS_DH"/>
    <property type="match status" value="1"/>
</dbReference>
<dbReference type="PANTHER" id="PTHR43775">
    <property type="entry name" value="FATTY ACID SYNTHASE"/>
    <property type="match status" value="1"/>
</dbReference>
<dbReference type="SMART" id="SM00822">
    <property type="entry name" value="PKS_KR"/>
    <property type="match status" value="1"/>
</dbReference>
<dbReference type="EMBL" id="VFLP01000014">
    <property type="protein sequence ID" value="TRX95680.1"/>
    <property type="molecule type" value="Genomic_DNA"/>
</dbReference>
<dbReference type="Pfam" id="PF14765">
    <property type="entry name" value="PS-DH"/>
    <property type="match status" value="1"/>
</dbReference>
<evidence type="ECO:0000256" key="5">
    <source>
        <dbReference type="ARBA" id="ARBA00023002"/>
    </source>
</evidence>
<dbReference type="STRING" id="2512241.A0A553I658"/>
<dbReference type="SUPFAM" id="SSF52151">
    <property type="entry name" value="FabD/lysophospholipase-like"/>
    <property type="match status" value="1"/>
</dbReference>
<evidence type="ECO:0000256" key="1">
    <source>
        <dbReference type="ARBA" id="ARBA00022450"/>
    </source>
</evidence>
<reference evidence="13" key="1">
    <citation type="submission" date="2019-06" db="EMBL/GenBank/DDBJ databases">
        <title>Draft genome sequence of the griseofulvin-producing fungus Xylaria cubensis strain G536.</title>
        <authorList>
            <person name="Mead M.E."/>
            <person name="Raja H.A."/>
            <person name="Steenwyk J.L."/>
            <person name="Knowles S.L."/>
            <person name="Oberlies N.H."/>
            <person name="Rokas A."/>
        </authorList>
    </citation>
    <scope>NUCLEOTIDE SEQUENCE [LARGE SCALE GENOMIC DNA]</scope>
    <source>
        <strain evidence="13">G536</strain>
    </source>
</reference>
<dbReference type="SUPFAM" id="SSF53901">
    <property type="entry name" value="Thiolase-like"/>
    <property type="match status" value="1"/>
</dbReference>
<dbReference type="OrthoDB" id="329835at2759"/>
<dbReference type="InterPro" id="IPR020806">
    <property type="entry name" value="PKS_PP-bd"/>
</dbReference>
<comment type="caution">
    <text evidence="12">The sequence shown here is derived from an EMBL/GenBank/DDBJ whole genome shotgun (WGS) entry which is preliminary data.</text>
</comment>
<evidence type="ECO:0000313" key="12">
    <source>
        <dbReference type="EMBL" id="TRX95680.1"/>
    </source>
</evidence>
<dbReference type="CDD" id="cd00833">
    <property type="entry name" value="PKS"/>
    <property type="match status" value="1"/>
</dbReference>
<dbReference type="InterPro" id="IPR013217">
    <property type="entry name" value="Methyltransf_12"/>
</dbReference>
<keyword evidence="3" id="KW-0808">Transferase</keyword>
<dbReference type="InterPro" id="IPR016035">
    <property type="entry name" value="Acyl_Trfase/lysoPLipase"/>
</dbReference>
<dbReference type="InterPro" id="IPR042104">
    <property type="entry name" value="PKS_dehydratase_sf"/>
</dbReference>
<gene>
    <name evidence="12" type="ORF">FHL15_003234</name>
</gene>
<dbReference type="Pfam" id="PF23297">
    <property type="entry name" value="ACP_SdgA_C"/>
    <property type="match status" value="1"/>
</dbReference>
<accession>A0A553I658</accession>
<keyword evidence="5" id="KW-0560">Oxidoreductase</keyword>
<feature type="domain" description="Carrier" evidence="9">
    <location>
        <begin position="2407"/>
        <end position="2485"/>
    </location>
</feature>
<dbReference type="Gene3D" id="3.10.129.110">
    <property type="entry name" value="Polyketide synthase dehydratase"/>
    <property type="match status" value="1"/>
</dbReference>
<dbReference type="PROSITE" id="PS50075">
    <property type="entry name" value="CARRIER"/>
    <property type="match status" value="1"/>
</dbReference>
<keyword evidence="6" id="KW-0511">Multifunctional enzyme</keyword>
<dbReference type="Pfam" id="PF00698">
    <property type="entry name" value="Acyl_transf_1"/>
    <property type="match status" value="1"/>
</dbReference>
<dbReference type="InterPro" id="IPR016036">
    <property type="entry name" value="Malonyl_transacylase_ACP-bd"/>
</dbReference>
<feature type="region of interest" description="N-terminal hotdog fold" evidence="8">
    <location>
        <begin position="980"/>
        <end position="1125"/>
    </location>
</feature>
<dbReference type="SUPFAM" id="SSF55048">
    <property type="entry name" value="Probable ACP-binding domain of malonyl-CoA ACP transacylase"/>
    <property type="match status" value="1"/>
</dbReference>
<dbReference type="Pfam" id="PF08240">
    <property type="entry name" value="ADH_N"/>
    <property type="match status" value="1"/>
</dbReference>
<evidence type="ECO:0000256" key="6">
    <source>
        <dbReference type="ARBA" id="ARBA00023268"/>
    </source>
</evidence>
<dbReference type="SUPFAM" id="SSF50129">
    <property type="entry name" value="GroES-like"/>
    <property type="match status" value="1"/>
</dbReference>
<protein>
    <submittedName>
        <fullName evidence="12">Uncharacterized protein</fullName>
    </submittedName>
</protein>
<organism evidence="12 13">
    <name type="scientific">Xylaria flabelliformis</name>
    <dbReference type="NCBI Taxonomy" id="2512241"/>
    <lineage>
        <taxon>Eukaryota</taxon>
        <taxon>Fungi</taxon>
        <taxon>Dikarya</taxon>
        <taxon>Ascomycota</taxon>
        <taxon>Pezizomycotina</taxon>
        <taxon>Sordariomycetes</taxon>
        <taxon>Xylariomycetidae</taxon>
        <taxon>Xylariales</taxon>
        <taxon>Xylariaceae</taxon>
        <taxon>Xylaria</taxon>
    </lineage>
</organism>
<evidence type="ECO:0000259" key="9">
    <source>
        <dbReference type="PROSITE" id="PS50075"/>
    </source>
</evidence>
<evidence type="ECO:0000256" key="2">
    <source>
        <dbReference type="ARBA" id="ARBA00022553"/>
    </source>
</evidence>
<dbReference type="InterPro" id="IPR001227">
    <property type="entry name" value="Ac_transferase_dom_sf"/>
</dbReference>
<dbReference type="GO" id="GO:0004312">
    <property type="term" value="F:fatty acid synthase activity"/>
    <property type="evidence" value="ECO:0007669"/>
    <property type="project" value="TreeGrafter"/>
</dbReference>
<evidence type="ECO:0000256" key="8">
    <source>
        <dbReference type="PROSITE-ProRule" id="PRU01363"/>
    </source>
</evidence>
<dbReference type="InterPro" id="IPR049552">
    <property type="entry name" value="PKS_DH_N"/>
</dbReference>
<dbReference type="Gene3D" id="3.30.70.3290">
    <property type="match status" value="1"/>
</dbReference>
<dbReference type="SMART" id="SM00825">
    <property type="entry name" value="PKS_KS"/>
    <property type="match status" value="1"/>
</dbReference>
<dbReference type="InterPro" id="IPR050091">
    <property type="entry name" value="PKS_NRPS_Biosynth_Enz"/>
</dbReference>
<feature type="active site" description="Proton donor; for dehydratase activity" evidence="8">
    <location>
        <position position="1205"/>
    </location>
</feature>
<keyword evidence="1" id="KW-0596">Phosphopantetheine</keyword>
<dbReference type="SUPFAM" id="SSF51735">
    <property type="entry name" value="NAD(P)-binding Rossmann-fold domains"/>
    <property type="match status" value="2"/>
</dbReference>
<dbReference type="Gene3D" id="3.40.50.150">
    <property type="entry name" value="Vaccinia Virus protein VP39"/>
    <property type="match status" value="1"/>
</dbReference>
<dbReference type="Pfam" id="PF00109">
    <property type="entry name" value="ketoacyl-synt"/>
    <property type="match status" value="1"/>
</dbReference>
<dbReference type="SMART" id="SM00827">
    <property type="entry name" value="PKS_AT"/>
    <property type="match status" value="1"/>
</dbReference>
<dbReference type="InterPro" id="IPR014030">
    <property type="entry name" value="Ketoacyl_synth_N"/>
</dbReference>
<feature type="domain" description="PKS/mFAS DH" evidence="11">
    <location>
        <begin position="980"/>
        <end position="1300"/>
    </location>
</feature>